<feature type="domain" description="MoaB/Mog" evidence="3">
    <location>
        <begin position="7"/>
        <end position="150"/>
    </location>
</feature>
<dbReference type="EMBL" id="CAFBLC010000057">
    <property type="protein sequence ID" value="CAB4856330.1"/>
    <property type="molecule type" value="Genomic_DNA"/>
</dbReference>
<dbReference type="InterPro" id="IPR001453">
    <property type="entry name" value="MoaB/Mog_dom"/>
</dbReference>
<evidence type="ECO:0000313" key="9">
    <source>
        <dbReference type="EMBL" id="CAB5053229.1"/>
    </source>
</evidence>
<dbReference type="InterPro" id="IPR051920">
    <property type="entry name" value="MPT_Adenylyltrnsfr/MoaC-Rel"/>
</dbReference>
<evidence type="ECO:0000313" key="4">
    <source>
        <dbReference type="EMBL" id="CAB4714410.1"/>
    </source>
</evidence>
<evidence type="ECO:0000313" key="5">
    <source>
        <dbReference type="EMBL" id="CAB4771912.1"/>
    </source>
</evidence>
<dbReference type="Pfam" id="PF00994">
    <property type="entry name" value="MoCF_biosynth"/>
    <property type="match status" value="1"/>
</dbReference>
<evidence type="ECO:0000256" key="1">
    <source>
        <dbReference type="ARBA" id="ARBA00005046"/>
    </source>
</evidence>
<dbReference type="NCBIfam" id="TIGR00177">
    <property type="entry name" value="molyb_syn"/>
    <property type="match status" value="1"/>
</dbReference>
<dbReference type="EMBL" id="CAEZYA010000055">
    <property type="protein sequence ID" value="CAB4714410.1"/>
    <property type="molecule type" value="Genomic_DNA"/>
</dbReference>
<sequence length="159" mass="16610">MNSLSAVVITASNRASRGEYSDLSGEKLAKGLTDLGYQVSGPYVVADDIDLIREQLTLALAKKIRLIVTTGGTGVSPTDITPEATTPFIEKSIPGFSEAIRAYSREHVPTADLTRGIAGTNGASLIINLPGSPGGVSDGLVIIQRLAGHILDQLDGKDH</sequence>
<evidence type="ECO:0000313" key="10">
    <source>
        <dbReference type="EMBL" id="CAB5060947.1"/>
    </source>
</evidence>
<dbReference type="SMART" id="SM00852">
    <property type="entry name" value="MoCF_biosynth"/>
    <property type="match status" value="1"/>
</dbReference>
<dbReference type="CDD" id="cd00886">
    <property type="entry name" value="MogA_MoaB"/>
    <property type="match status" value="1"/>
</dbReference>
<dbReference type="PROSITE" id="PS01078">
    <property type="entry name" value="MOCF_BIOSYNTHESIS_1"/>
    <property type="match status" value="1"/>
</dbReference>
<dbReference type="PANTHER" id="PTHR43764">
    <property type="entry name" value="MOLYBDENUM COFACTOR BIOSYNTHESIS"/>
    <property type="match status" value="1"/>
</dbReference>
<proteinExistence type="predicted"/>
<dbReference type="InterPro" id="IPR036425">
    <property type="entry name" value="MoaB/Mog-like_dom_sf"/>
</dbReference>
<gene>
    <name evidence="4" type="ORF">UFOPK2627_01220</name>
    <name evidence="5" type="ORF">UFOPK2879_01055</name>
    <name evidence="6" type="ORF">UFOPK3078_01266</name>
    <name evidence="7" type="ORF">UFOPK3288_01295</name>
    <name evidence="8" type="ORF">UFOPK3990_00663</name>
    <name evidence="9" type="ORF">UFOPK4245_01142</name>
    <name evidence="10" type="ORF">UFOPK4337_01030</name>
</gene>
<dbReference type="EMBL" id="CAFBQM010000053">
    <property type="protein sequence ID" value="CAB5060947.1"/>
    <property type="molecule type" value="Genomic_DNA"/>
</dbReference>
<dbReference type="PANTHER" id="PTHR43764:SF1">
    <property type="entry name" value="MOLYBDOPTERIN MOLYBDOTRANSFERASE"/>
    <property type="match status" value="1"/>
</dbReference>
<dbReference type="EMBL" id="CAFAAU010000053">
    <property type="protein sequence ID" value="CAB4814693.1"/>
    <property type="molecule type" value="Genomic_DNA"/>
</dbReference>
<dbReference type="Gene3D" id="3.40.980.10">
    <property type="entry name" value="MoaB/Mog-like domain"/>
    <property type="match status" value="1"/>
</dbReference>
<dbReference type="SUPFAM" id="SSF53218">
    <property type="entry name" value="Molybdenum cofactor biosynthesis proteins"/>
    <property type="match status" value="1"/>
</dbReference>
<reference evidence="7" key="1">
    <citation type="submission" date="2020-05" db="EMBL/GenBank/DDBJ databases">
        <authorList>
            <person name="Chiriac C."/>
            <person name="Salcher M."/>
            <person name="Ghai R."/>
            <person name="Kavagutti S V."/>
        </authorList>
    </citation>
    <scope>NUCLEOTIDE SEQUENCE</scope>
</reference>
<evidence type="ECO:0000259" key="3">
    <source>
        <dbReference type="SMART" id="SM00852"/>
    </source>
</evidence>
<protein>
    <submittedName>
        <fullName evidence="7">Unannotated protein</fullName>
    </submittedName>
</protein>
<accession>A0A6J7CF12</accession>
<dbReference type="EMBL" id="CAFBQD010000041">
    <property type="protein sequence ID" value="CAB5053229.1"/>
    <property type="molecule type" value="Genomic_DNA"/>
</dbReference>
<dbReference type="EMBL" id="CAFBOQ010000015">
    <property type="protein sequence ID" value="CAB4985045.1"/>
    <property type="molecule type" value="Genomic_DNA"/>
</dbReference>
<evidence type="ECO:0000313" key="6">
    <source>
        <dbReference type="EMBL" id="CAB4814693.1"/>
    </source>
</evidence>
<keyword evidence="2" id="KW-0501">Molybdenum cofactor biosynthesis</keyword>
<dbReference type="InterPro" id="IPR008284">
    <property type="entry name" value="MoCF_biosynth_CS"/>
</dbReference>
<evidence type="ECO:0000313" key="8">
    <source>
        <dbReference type="EMBL" id="CAB4985045.1"/>
    </source>
</evidence>
<dbReference type="EMBL" id="CAEZZN010000041">
    <property type="protein sequence ID" value="CAB4771912.1"/>
    <property type="molecule type" value="Genomic_DNA"/>
</dbReference>
<evidence type="ECO:0000256" key="2">
    <source>
        <dbReference type="ARBA" id="ARBA00023150"/>
    </source>
</evidence>
<evidence type="ECO:0000313" key="7">
    <source>
        <dbReference type="EMBL" id="CAB4856330.1"/>
    </source>
</evidence>
<organism evidence="7">
    <name type="scientific">freshwater metagenome</name>
    <dbReference type="NCBI Taxonomy" id="449393"/>
    <lineage>
        <taxon>unclassified sequences</taxon>
        <taxon>metagenomes</taxon>
        <taxon>ecological metagenomes</taxon>
    </lineage>
</organism>
<dbReference type="GO" id="GO:0006777">
    <property type="term" value="P:Mo-molybdopterin cofactor biosynthetic process"/>
    <property type="evidence" value="ECO:0007669"/>
    <property type="project" value="UniProtKB-KW"/>
</dbReference>
<name>A0A6J7CF12_9ZZZZ</name>
<dbReference type="AlphaFoldDB" id="A0A6J7CF12"/>
<comment type="pathway">
    <text evidence="1">Cofactor biosynthesis; molybdopterin biosynthesis.</text>
</comment>